<accession>A0ABT4WHI8</accession>
<gene>
    <name evidence="2" type="ORF">NJT12_20680</name>
</gene>
<dbReference type="RefSeq" id="WP_271337896.1">
    <property type="nucleotide sequence ID" value="NZ_JAMZNK010000049.1"/>
</dbReference>
<dbReference type="Proteomes" id="UP001212170">
    <property type="component" value="Unassembled WGS sequence"/>
</dbReference>
<reference evidence="2 3" key="1">
    <citation type="journal article" date="2023" name="Chemosphere">
        <title>Whole genome analysis of Flavobacterium aziz-sancarii sp. nov., isolated from Ardley Island (Antarctica), revealed a rich resistome and bioremediation potential.</title>
        <authorList>
            <person name="Otur C."/>
            <person name="Okay S."/>
            <person name="Kurt-Kizildogan A."/>
        </authorList>
    </citation>
    <scope>NUCLEOTIDE SEQUENCE [LARGE SCALE GENOMIC DNA]</scope>
    <source>
        <strain evidence="2 3">AC</strain>
    </source>
</reference>
<evidence type="ECO:0000256" key="1">
    <source>
        <dbReference type="SAM" id="Phobius"/>
    </source>
</evidence>
<sequence length="153" mass="17526">MQINSEFRKALGRRIIFGCLLFIITLIYILYAFLGNKESAINPLTVIVFMVFAFLIYASPDLFKICKLTITETGIEKTMAITGQKKFIPFETIYMIKKGKIKLQNRGGAAISDGFYFSTLILDNKENIIISPDHYENYKEIIMTIKNRAGFED</sequence>
<keyword evidence="1" id="KW-0812">Transmembrane</keyword>
<name>A0ABT4WHI8_9FLAO</name>
<organism evidence="2 3">
    <name type="scientific">Flavobacterium azizsancarii</name>
    <dbReference type="NCBI Taxonomy" id="2961580"/>
    <lineage>
        <taxon>Bacteria</taxon>
        <taxon>Pseudomonadati</taxon>
        <taxon>Bacteroidota</taxon>
        <taxon>Flavobacteriia</taxon>
        <taxon>Flavobacteriales</taxon>
        <taxon>Flavobacteriaceae</taxon>
        <taxon>Flavobacterium</taxon>
    </lineage>
</organism>
<keyword evidence="1" id="KW-1133">Transmembrane helix</keyword>
<keyword evidence="3" id="KW-1185">Reference proteome</keyword>
<keyword evidence="1" id="KW-0472">Membrane</keyword>
<dbReference type="EMBL" id="JAMZNK010000049">
    <property type="protein sequence ID" value="MDA6072045.1"/>
    <property type="molecule type" value="Genomic_DNA"/>
</dbReference>
<proteinExistence type="predicted"/>
<feature type="transmembrane region" description="Helical" evidence="1">
    <location>
        <begin position="15"/>
        <end position="34"/>
    </location>
</feature>
<evidence type="ECO:0008006" key="4">
    <source>
        <dbReference type="Google" id="ProtNLM"/>
    </source>
</evidence>
<evidence type="ECO:0000313" key="2">
    <source>
        <dbReference type="EMBL" id="MDA6072045.1"/>
    </source>
</evidence>
<evidence type="ECO:0000313" key="3">
    <source>
        <dbReference type="Proteomes" id="UP001212170"/>
    </source>
</evidence>
<feature type="transmembrane region" description="Helical" evidence="1">
    <location>
        <begin position="40"/>
        <end position="58"/>
    </location>
</feature>
<comment type="caution">
    <text evidence="2">The sequence shown here is derived from an EMBL/GenBank/DDBJ whole genome shotgun (WGS) entry which is preliminary data.</text>
</comment>
<protein>
    <recommendedName>
        <fullName evidence="4">PH domain-containing protein</fullName>
    </recommendedName>
</protein>